<gene>
    <name evidence="2" type="ORF">HA338_16460</name>
</gene>
<proteinExistence type="predicted"/>
<dbReference type="Gene3D" id="3.90.1200.10">
    <property type="match status" value="1"/>
</dbReference>
<name>A0A832SC05_9EURY</name>
<dbReference type="InterPro" id="IPR002575">
    <property type="entry name" value="Aminoglycoside_PTrfase"/>
</dbReference>
<dbReference type="GO" id="GO:0016740">
    <property type="term" value="F:transferase activity"/>
    <property type="evidence" value="ECO:0007669"/>
    <property type="project" value="UniProtKB-KW"/>
</dbReference>
<dbReference type="RefSeq" id="WP_011020789.1">
    <property type="nucleotide sequence ID" value="NZ_DUJU01000185.1"/>
</dbReference>
<dbReference type="GeneID" id="1472636"/>
<dbReference type="InterPro" id="IPR011009">
    <property type="entry name" value="Kinase-like_dom_sf"/>
</dbReference>
<keyword evidence="2" id="KW-0808">Transferase</keyword>
<dbReference type="AlphaFoldDB" id="A0A832SC05"/>
<evidence type="ECO:0000313" key="2">
    <source>
        <dbReference type="EMBL" id="HIH95528.1"/>
    </source>
</evidence>
<comment type="caution">
    <text evidence="2">The sequence shown here is derived from an EMBL/GenBank/DDBJ whole genome shotgun (WGS) entry which is preliminary data.</text>
</comment>
<accession>A0A832SC05</accession>
<protein>
    <submittedName>
        <fullName evidence="2">Aminoglycoside phosphotransferase family protein</fullName>
    </submittedName>
</protein>
<sequence>MSVAETGGILVSEKYVRKLKHGDSFRDWLVWVQGHRIKDFRCNVREFRVRPASHKVCRYEFEGEGFSVIAKFLEKPTGKIKKYDCKKAMLNEYYKLKKLEKIIDIPCPIAANRHFDCVLVTEYIPGKPFSWYLKNEKDLDEKLRAVAHLLGKLHRDTKSNYEKERDFTKIRKNLAHMPLRGSTRRRYEKKLERWEKGSRLDRVHGCTTHTDATPANYLFCRGKIYAIDLELSTEHGYFAHDLGILSAEVFHHFARKGTASAAIPHIKGFLRNYSRDEKEYHQIKQVLPLYMSYGLLRVAWRSKDPGHQKYLINKALELLDRPAL</sequence>
<organism evidence="2 3">
    <name type="scientific">Methanosarcina acetivorans</name>
    <dbReference type="NCBI Taxonomy" id="2214"/>
    <lineage>
        <taxon>Archaea</taxon>
        <taxon>Methanobacteriati</taxon>
        <taxon>Methanobacteriota</taxon>
        <taxon>Stenosarchaea group</taxon>
        <taxon>Methanomicrobia</taxon>
        <taxon>Methanosarcinales</taxon>
        <taxon>Methanosarcinaceae</taxon>
        <taxon>Methanosarcina</taxon>
    </lineage>
</organism>
<dbReference type="EMBL" id="DUJU01000185">
    <property type="protein sequence ID" value="HIH95528.1"/>
    <property type="molecule type" value="Genomic_DNA"/>
</dbReference>
<dbReference type="SUPFAM" id="SSF56112">
    <property type="entry name" value="Protein kinase-like (PK-like)"/>
    <property type="match status" value="1"/>
</dbReference>
<evidence type="ECO:0000313" key="3">
    <source>
        <dbReference type="Proteomes" id="UP000600774"/>
    </source>
</evidence>
<dbReference type="Pfam" id="PF01636">
    <property type="entry name" value="APH"/>
    <property type="match status" value="1"/>
</dbReference>
<reference evidence="2" key="1">
    <citation type="journal article" date="2020" name="bioRxiv">
        <title>A rank-normalized archaeal taxonomy based on genome phylogeny resolves widespread incomplete and uneven classifications.</title>
        <authorList>
            <person name="Rinke C."/>
            <person name="Chuvochina M."/>
            <person name="Mussig A.J."/>
            <person name="Chaumeil P.-A."/>
            <person name="Waite D.W."/>
            <person name="Whitman W.B."/>
            <person name="Parks D.H."/>
            <person name="Hugenholtz P."/>
        </authorList>
    </citation>
    <scope>NUCLEOTIDE SEQUENCE</scope>
    <source>
        <strain evidence="2">UBA8876</strain>
    </source>
</reference>
<evidence type="ECO:0000259" key="1">
    <source>
        <dbReference type="Pfam" id="PF01636"/>
    </source>
</evidence>
<dbReference type="Proteomes" id="UP000600774">
    <property type="component" value="Unassembled WGS sequence"/>
</dbReference>
<feature type="domain" description="Aminoglycoside phosphotransferase" evidence="1">
    <location>
        <begin position="98"/>
        <end position="270"/>
    </location>
</feature>